<sequence length="64" mass="6902">AEEPSDVTQTRLCLGDLRADLGAGKVLDDPFLALGVLDAARARLQRLPLFPGNLDDLATDINRK</sequence>
<name>A0A8H8DGE4_9FUNG</name>
<feature type="non-terminal residue" evidence="1">
    <location>
        <position position="1"/>
    </location>
</feature>
<dbReference type="EMBL" id="JAEFCI010010322">
    <property type="protein sequence ID" value="KAG5457283.1"/>
    <property type="molecule type" value="Genomic_DNA"/>
</dbReference>
<proteinExistence type="predicted"/>
<organism evidence="1 2">
    <name type="scientific">Olpidium bornovanus</name>
    <dbReference type="NCBI Taxonomy" id="278681"/>
    <lineage>
        <taxon>Eukaryota</taxon>
        <taxon>Fungi</taxon>
        <taxon>Fungi incertae sedis</taxon>
        <taxon>Olpidiomycota</taxon>
        <taxon>Olpidiomycotina</taxon>
        <taxon>Olpidiomycetes</taxon>
        <taxon>Olpidiales</taxon>
        <taxon>Olpidiaceae</taxon>
        <taxon>Olpidium</taxon>
    </lineage>
</organism>
<feature type="non-terminal residue" evidence="1">
    <location>
        <position position="64"/>
    </location>
</feature>
<evidence type="ECO:0000313" key="2">
    <source>
        <dbReference type="Proteomes" id="UP000673691"/>
    </source>
</evidence>
<keyword evidence="2" id="KW-1185">Reference proteome</keyword>
<dbReference type="AlphaFoldDB" id="A0A8H8DGE4"/>
<protein>
    <submittedName>
        <fullName evidence="1">Uncharacterized protein</fullName>
    </submittedName>
</protein>
<gene>
    <name evidence="1" type="ORF">BJ554DRAFT_2747</name>
</gene>
<reference evidence="1 2" key="1">
    <citation type="journal article" name="Sci. Rep.">
        <title>Genome-scale phylogenetic analyses confirm Olpidium as the closest living zoosporic fungus to the non-flagellated, terrestrial fungi.</title>
        <authorList>
            <person name="Chang Y."/>
            <person name="Rochon D."/>
            <person name="Sekimoto S."/>
            <person name="Wang Y."/>
            <person name="Chovatia M."/>
            <person name="Sandor L."/>
            <person name="Salamov A."/>
            <person name="Grigoriev I.V."/>
            <person name="Stajich J.E."/>
            <person name="Spatafora J.W."/>
        </authorList>
    </citation>
    <scope>NUCLEOTIDE SEQUENCE [LARGE SCALE GENOMIC DNA]</scope>
    <source>
        <strain evidence="1">S191</strain>
    </source>
</reference>
<evidence type="ECO:0000313" key="1">
    <source>
        <dbReference type="EMBL" id="KAG5457283.1"/>
    </source>
</evidence>
<comment type="caution">
    <text evidence="1">The sequence shown here is derived from an EMBL/GenBank/DDBJ whole genome shotgun (WGS) entry which is preliminary data.</text>
</comment>
<dbReference type="Proteomes" id="UP000673691">
    <property type="component" value="Unassembled WGS sequence"/>
</dbReference>
<accession>A0A8H8DGE4</accession>